<accession>A0A2K3KMI9</accession>
<dbReference type="AlphaFoldDB" id="A0A2K3KMI9"/>
<evidence type="ECO:0000313" key="1">
    <source>
        <dbReference type="EMBL" id="PNX67525.1"/>
    </source>
</evidence>
<name>A0A2K3KMI9_TRIPR</name>
<proteinExistence type="predicted"/>
<protein>
    <submittedName>
        <fullName evidence="1">Uncharacterized protein</fullName>
    </submittedName>
</protein>
<dbReference type="Proteomes" id="UP000236291">
    <property type="component" value="Unassembled WGS sequence"/>
</dbReference>
<reference evidence="1 2" key="2">
    <citation type="journal article" date="2017" name="Front. Plant Sci.">
        <title>Gene Classification and Mining of Molecular Markers Useful in Red Clover (Trifolium pratense) Breeding.</title>
        <authorList>
            <person name="Istvanek J."/>
            <person name="Dluhosova J."/>
            <person name="Dluhos P."/>
            <person name="Patkova L."/>
            <person name="Nedelnik J."/>
            <person name="Repkova J."/>
        </authorList>
    </citation>
    <scope>NUCLEOTIDE SEQUENCE [LARGE SCALE GENOMIC DNA]</scope>
    <source>
        <strain evidence="2">cv. Tatra</strain>
        <tissue evidence="1">Young leaves</tissue>
    </source>
</reference>
<organism evidence="1 2">
    <name type="scientific">Trifolium pratense</name>
    <name type="common">Red clover</name>
    <dbReference type="NCBI Taxonomy" id="57577"/>
    <lineage>
        <taxon>Eukaryota</taxon>
        <taxon>Viridiplantae</taxon>
        <taxon>Streptophyta</taxon>
        <taxon>Embryophyta</taxon>
        <taxon>Tracheophyta</taxon>
        <taxon>Spermatophyta</taxon>
        <taxon>Magnoliopsida</taxon>
        <taxon>eudicotyledons</taxon>
        <taxon>Gunneridae</taxon>
        <taxon>Pentapetalae</taxon>
        <taxon>rosids</taxon>
        <taxon>fabids</taxon>
        <taxon>Fabales</taxon>
        <taxon>Fabaceae</taxon>
        <taxon>Papilionoideae</taxon>
        <taxon>50 kb inversion clade</taxon>
        <taxon>NPAAA clade</taxon>
        <taxon>Hologalegina</taxon>
        <taxon>IRL clade</taxon>
        <taxon>Trifolieae</taxon>
        <taxon>Trifolium</taxon>
    </lineage>
</organism>
<reference evidence="1 2" key="1">
    <citation type="journal article" date="2014" name="Am. J. Bot.">
        <title>Genome assembly and annotation for red clover (Trifolium pratense; Fabaceae).</title>
        <authorList>
            <person name="Istvanek J."/>
            <person name="Jaros M."/>
            <person name="Krenek A."/>
            <person name="Repkova J."/>
        </authorList>
    </citation>
    <scope>NUCLEOTIDE SEQUENCE [LARGE SCALE GENOMIC DNA]</scope>
    <source>
        <strain evidence="2">cv. Tatra</strain>
        <tissue evidence="1">Young leaves</tissue>
    </source>
</reference>
<dbReference type="EMBL" id="ASHM01210978">
    <property type="protein sequence ID" value="PNX67525.1"/>
    <property type="molecule type" value="Genomic_DNA"/>
</dbReference>
<feature type="non-terminal residue" evidence="1">
    <location>
        <position position="32"/>
    </location>
</feature>
<gene>
    <name evidence="1" type="ORF">L195_g063557</name>
</gene>
<evidence type="ECO:0000313" key="2">
    <source>
        <dbReference type="Proteomes" id="UP000236291"/>
    </source>
</evidence>
<comment type="caution">
    <text evidence="1">The sequence shown here is derived from an EMBL/GenBank/DDBJ whole genome shotgun (WGS) entry which is preliminary data.</text>
</comment>
<sequence>MNYSLSEGLASLSEQRQWITYSWRAVASCSPH</sequence>